<sequence>NPKRFKLLNQIVNASRSALIIENEQNYFNKLINKQISLIKNNWSKQEIKLNKFGVFLKIINLLEEIAPISNDDDLPWEEIKNKSLELIKIIKELEYGENKFKTKVLSKIAHIVVKIMLKIELNESDRYLSSNLRIEMRLEEYYQQIKSRINEFIKRQTFREFINLHQKMNLEIDKIIENMEEYLKFGYLPSTLRVTLFFYLFIAQFVDLLDENGKKRINFLENIKNENNFNLIEFTYIYTS</sequence>
<feature type="non-terminal residue" evidence="1">
    <location>
        <position position="241"/>
    </location>
</feature>
<reference evidence="1" key="1">
    <citation type="journal article" date="2020" name="Ecol. Evol.">
        <title>Genome structure and content of the rice root-knot nematode (Meloidogyne graminicola).</title>
        <authorList>
            <person name="Phan N.T."/>
            <person name="Danchin E.G.J."/>
            <person name="Klopp C."/>
            <person name="Perfus-Barbeoch L."/>
            <person name="Kozlowski D.K."/>
            <person name="Koutsovoulos G.D."/>
            <person name="Lopez-Roques C."/>
            <person name="Bouchez O."/>
            <person name="Zahm M."/>
            <person name="Besnard G."/>
            <person name="Bellafiore S."/>
        </authorList>
    </citation>
    <scope>NUCLEOTIDE SEQUENCE</scope>
    <source>
        <strain evidence="1">VN-18</strain>
    </source>
</reference>
<gene>
    <name evidence="1" type="ORF">Mgra_00006944</name>
</gene>
<dbReference type="AlphaFoldDB" id="A0A8S9ZJT6"/>
<comment type="caution">
    <text evidence="1">The sequence shown here is derived from an EMBL/GenBank/DDBJ whole genome shotgun (WGS) entry which is preliminary data.</text>
</comment>
<name>A0A8S9ZJT6_9BILA</name>
<dbReference type="OrthoDB" id="5898793at2759"/>
<dbReference type="Proteomes" id="UP000605970">
    <property type="component" value="Unassembled WGS sequence"/>
</dbReference>
<accession>A0A8S9ZJT6</accession>
<evidence type="ECO:0000313" key="1">
    <source>
        <dbReference type="EMBL" id="KAF7633636.1"/>
    </source>
</evidence>
<dbReference type="EMBL" id="JABEBT010000072">
    <property type="protein sequence ID" value="KAF7633636.1"/>
    <property type="molecule type" value="Genomic_DNA"/>
</dbReference>
<evidence type="ECO:0000313" key="2">
    <source>
        <dbReference type="Proteomes" id="UP000605970"/>
    </source>
</evidence>
<proteinExistence type="predicted"/>
<protein>
    <submittedName>
        <fullName evidence="1">Uncharacterized protein</fullName>
    </submittedName>
</protein>
<keyword evidence="2" id="KW-1185">Reference proteome</keyword>
<organism evidence="1 2">
    <name type="scientific">Meloidogyne graminicola</name>
    <dbReference type="NCBI Taxonomy" id="189291"/>
    <lineage>
        <taxon>Eukaryota</taxon>
        <taxon>Metazoa</taxon>
        <taxon>Ecdysozoa</taxon>
        <taxon>Nematoda</taxon>
        <taxon>Chromadorea</taxon>
        <taxon>Rhabditida</taxon>
        <taxon>Tylenchina</taxon>
        <taxon>Tylenchomorpha</taxon>
        <taxon>Tylenchoidea</taxon>
        <taxon>Meloidogynidae</taxon>
        <taxon>Meloidogyninae</taxon>
        <taxon>Meloidogyne</taxon>
    </lineage>
</organism>
<feature type="non-terminal residue" evidence="1">
    <location>
        <position position="1"/>
    </location>
</feature>